<comment type="caution">
    <text evidence="2">The sequence shown here is derived from an EMBL/GenBank/DDBJ whole genome shotgun (WGS) entry which is preliminary data.</text>
</comment>
<organism evidence="2 3">
    <name type="scientific">Brevibacillus choshinensis</name>
    <dbReference type="NCBI Taxonomy" id="54911"/>
    <lineage>
        <taxon>Bacteria</taxon>
        <taxon>Bacillati</taxon>
        <taxon>Bacillota</taxon>
        <taxon>Bacilli</taxon>
        <taxon>Bacillales</taxon>
        <taxon>Paenibacillaceae</taxon>
        <taxon>Brevibacillus</taxon>
    </lineage>
</organism>
<evidence type="ECO:0000259" key="1">
    <source>
        <dbReference type="Pfam" id="PF13349"/>
    </source>
</evidence>
<gene>
    <name evidence="2" type="ORF">AN963_03040</name>
</gene>
<feature type="domain" description="DUF4097" evidence="1">
    <location>
        <begin position="127"/>
        <end position="281"/>
    </location>
</feature>
<protein>
    <recommendedName>
        <fullName evidence="1">DUF4097 domain-containing protein</fullName>
    </recommendedName>
</protein>
<name>A0ABR5NB75_BRECH</name>
<proteinExistence type="predicted"/>
<dbReference type="PANTHER" id="PTHR34094:SF1">
    <property type="entry name" value="PROTEIN FAM185A"/>
    <property type="match status" value="1"/>
</dbReference>
<reference evidence="2 3" key="1">
    <citation type="submission" date="2015-09" db="EMBL/GenBank/DDBJ databases">
        <title>Genome sequencing project for genomic taxonomy and phylogenomics of Bacillus-like bacteria.</title>
        <authorList>
            <person name="Liu B."/>
            <person name="Wang J."/>
            <person name="Zhu Y."/>
            <person name="Liu G."/>
            <person name="Chen Q."/>
            <person name="Chen Z."/>
            <person name="Lan J."/>
            <person name="Che J."/>
            <person name="Ge C."/>
            <person name="Shi H."/>
            <person name="Pan Z."/>
            <person name="Liu X."/>
        </authorList>
    </citation>
    <scope>NUCLEOTIDE SEQUENCE [LARGE SCALE GENOMIC DNA]</scope>
    <source>
        <strain evidence="2 3">DSM 8552</strain>
    </source>
</reference>
<dbReference type="RefSeq" id="WP_055743082.1">
    <property type="nucleotide sequence ID" value="NZ_LJJB01000007.1"/>
</dbReference>
<dbReference type="EMBL" id="LJJB01000007">
    <property type="protein sequence ID" value="KQL48788.1"/>
    <property type="molecule type" value="Genomic_DNA"/>
</dbReference>
<evidence type="ECO:0000313" key="2">
    <source>
        <dbReference type="EMBL" id="KQL48788.1"/>
    </source>
</evidence>
<evidence type="ECO:0000313" key="3">
    <source>
        <dbReference type="Proteomes" id="UP000051063"/>
    </source>
</evidence>
<dbReference type="Proteomes" id="UP000051063">
    <property type="component" value="Unassembled WGS sequence"/>
</dbReference>
<sequence length="282" mass="30860">MRNVSKKLFGLCLLLFIVGAAGLVWLFSKQEYFTFSLKEVKEERMVSQSFKGLNLSTDTTDVIIGPSNQSSAIVRLVGNAADQQLERLQFTSDVSPDGTLNVTVREQNHLNLFFMGNGHLQVEVLLPDAVYENIRLETATGDIKSSALQAKQANFTSSTGEIELAGFTGEQLTVDTDTGDMKLLQIRSAVKVESSTGDINKLVLSELTHNVDIRTDTGDVRVSADKKPTDAKLELESDTGDINVDWSELKYDRKEEQHVEASIGSGGTVLSVKTATGDIRIQ</sequence>
<dbReference type="InterPro" id="IPR025164">
    <property type="entry name" value="Toastrack_DUF4097"/>
</dbReference>
<dbReference type="PANTHER" id="PTHR34094">
    <property type="match status" value="1"/>
</dbReference>
<keyword evidence="3" id="KW-1185">Reference proteome</keyword>
<dbReference type="Pfam" id="PF13349">
    <property type="entry name" value="DUF4097"/>
    <property type="match status" value="1"/>
</dbReference>
<accession>A0ABR5NB75</accession>